<evidence type="ECO:0000313" key="2">
    <source>
        <dbReference type="EMBL" id="MED6207548.1"/>
    </source>
</evidence>
<gene>
    <name evidence="2" type="ORF">PIB30_036795</name>
</gene>
<keyword evidence="1" id="KW-0472">Membrane</keyword>
<protein>
    <submittedName>
        <fullName evidence="2">Uncharacterized protein</fullName>
    </submittedName>
</protein>
<accession>A0ABU6YFY3</accession>
<feature type="transmembrane region" description="Helical" evidence="1">
    <location>
        <begin position="35"/>
        <end position="59"/>
    </location>
</feature>
<reference evidence="2 3" key="1">
    <citation type="journal article" date="2023" name="Plants (Basel)">
        <title>Bridging the Gap: Combining Genomics and Transcriptomics Approaches to Understand Stylosanthes scabra, an Orphan Legume from the Brazilian Caatinga.</title>
        <authorList>
            <person name="Ferreira-Neto J.R.C."/>
            <person name="da Silva M.D."/>
            <person name="Binneck E."/>
            <person name="de Melo N.F."/>
            <person name="da Silva R.H."/>
            <person name="de Melo A.L.T.M."/>
            <person name="Pandolfi V."/>
            <person name="Bustamante F.O."/>
            <person name="Brasileiro-Vidal A.C."/>
            <person name="Benko-Iseppon A.M."/>
        </authorList>
    </citation>
    <scope>NUCLEOTIDE SEQUENCE [LARGE SCALE GENOMIC DNA]</scope>
    <source>
        <tissue evidence="2">Leaves</tissue>
    </source>
</reference>
<name>A0ABU6YFY3_9FABA</name>
<proteinExistence type="predicted"/>
<sequence>MADGGDQGKILDTIIRQPLFAFHVHRKHGYGDMCIAASLSAFVFDVLFCRITIVVFIFTPRLDLRLLMFVCLLYHRCCLCFQVPPLPPLLPDSPFSLPLLIYLLLRLSSTPLSYKSCVREVAVRWFVIWVIFVTLKGTEEN</sequence>
<keyword evidence="1" id="KW-1133">Transmembrane helix</keyword>
<keyword evidence="3" id="KW-1185">Reference proteome</keyword>
<dbReference type="Proteomes" id="UP001341840">
    <property type="component" value="Unassembled WGS sequence"/>
</dbReference>
<evidence type="ECO:0000256" key="1">
    <source>
        <dbReference type="SAM" id="Phobius"/>
    </source>
</evidence>
<comment type="caution">
    <text evidence="2">The sequence shown here is derived from an EMBL/GenBank/DDBJ whole genome shotgun (WGS) entry which is preliminary data.</text>
</comment>
<evidence type="ECO:0000313" key="3">
    <source>
        <dbReference type="Proteomes" id="UP001341840"/>
    </source>
</evidence>
<keyword evidence="1" id="KW-0812">Transmembrane</keyword>
<organism evidence="2 3">
    <name type="scientific">Stylosanthes scabra</name>
    <dbReference type="NCBI Taxonomy" id="79078"/>
    <lineage>
        <taxon>Eukaryota</taxon>
        <taxon>Viridiplantae</taxon>
        <taxon>Streptophyta</taxon>
        <taxon>Embryophyta</taxon>
        <taxon>Tracheophyta</taxon>
        <taxon>Spermatophyta</taxon>
        <taxon>Magnoliopsida</taxon>
        <taxon>eudicotyledons</taxon>
        <taxon>Gunneridae</taxon>
        <taxon>Pentapetalae</taxon>
        <taxon>rosids</taxon>
        <taxon>fabids</taxon>
        <taxon>Fabales</taxon>
        <taxon>Fabaceae</taxon>
        <taxon>Papilionoideae</taxon>
        <taxon>50 kb inversion clade</taxon>
        <taxon>dalbergioids sensu lato</taxon>
        <taxon>Dalbergieae</taxon>
        <taxon>Pterocarpus clade</taxon>
        <taxon>Stylosanthes</taxon>
    </lineage>
</organism>
<dbReference type="EMBL" id="JASCZI010241837">
    <property type="protein sequence ID" value="MED6207548.1"/>
    <property type="molecule type" value="Genomic_DNA"/>
</dbReference>